<name>A0A0C3G1D7_PILCF</name>
<gene>
    <name evidence="2" type="ORF">PILCRDRAFT_2303</name>
</gene>
<organism evidence="2 3">
    <name type="scientific">Piloderma croceum (strain F 1598)</name>
    <dbReference type="NCBI Taxonomy" id="765440"/>
    <lineage>
        <taxon>Eukaryota</taxon>
        <taxon>Fungi</taxon>
        <taxon>Dikarya</taxon>
        <taxon>Basidiomycota</taxon>
        <taxon>Agaricomycotina</taxon>
        <taxon>Agaricomycetes</taxon>
        <taxon>Agaricomycetidae</taxon>
        <taxon>Atheliales</taxon>
        <taxon>Atheliaceae</taxon>
        <taxon>Piloderma</taxon>
    </lineage>
</organism>
<dbReference type="EMBL" id="KN832974">
    <property type="protein sequence ID" value="KIM90070.1"/>
    <property type="molecule type" value="Genomic_DNA"/>
</dbReference>
<protein>
    <submittedName>
        <fullName evidence="2">Uncharacterized protein</fullName>
    </submittedName>
</protein>
<feature type="compositionally biased region" description="Basic and acidic residues" evidence="1">
    <location>
        <begin position="52"/>
        <end position="77"/>
    </location>
</feature>
<sequence>MSDIKGKKSIGHVGFALQPASKPKKTHESIIRTRAAHAKDVPEIGDAGDSQSLEKSKRAAKRTLPDPDDIKTEDATE</sequence>
<feature type="region of interest" description="Disordered" evidence="1">
    <location>
        <begin position="1"/>
        <end position="77"/>
    </location>
</feature>
<evidence type="ECO:0000313" key="2">
    <source>
        <dbReference type="EMBL" id="KIM90070.1"/>
    </source>
</evidence>
<dbReference type="AlphaFoldDB" id="A0A0C3G1D7"/>
<feature type="compositionally biased region" description="Basic and acidic residues" evidence="1">
    <location>
        <begin position="26"/>
        <end position="42"/>
    </location>
</feature>
<reference evidence="2 3" key="1">
    <citation type="submission" date="2014-04" db="EMBL/GenBank/DDBJ databases">
        <authorList>
            <consortium name="DOE Joint Genome Institute"/>
            <person name="Kuo A."/>
            <person name="Tarkka M."/>
            <person name="Buscot F."/>
            <person name="Kohler A."/>
            <person name="Nagy L.G."/>
            <person name="Floudas D."/>
            <person name="Copeland A."/>
            <person name="Barry K.W."/>
            <person name="Cichocki N."/>
            <person name="Veneault-Fourrey C."/>
            <person name="LaButti K."/>
            <person name="Lindquist E.A."/>
            <person name="Lipzen A."/>
            <person name="Lundell T."/>
            <person name="Morin E."/>
            <person name="Murat C."/>
            <person name="Sun H."/>
            <person name="Tunlid A."/>
            <person name="Henrissat B."/>
            <person name="Grigoriev I.V."/>
            <person name="Hibbett D.S."/>
            <person name="Martin F."/>
            <person name="Nordberg H.P."/>
            <person name="Cantor M.N."/>
            <person name="Hua S.X."/>
        </authorList>
    </citation>
    <scope>NUCLEOTIDE SEQUENCE [LARGE SCALE GENOMIC DNA]</scope>
    <source>
        <strain evidence="2 3">F 1598</strain>
    </source>
</reference>
<reference evidence="3" key="2">
    <citation type="submission" date="2015-01" db="EMBL/GenBank/DDBJ databases">
        <title>Evolutionary Origins and Diversification of the Mycorrhizal Mutualists.</title>
        <authorList>
            <consortium name="DOE Joint Genome Institute"/>
            <consortium name="Mycorrhizal Genomics Consortium"/>
            <person name="Kohler A."/>
            <person name="Kuo A."/>
            <person name="Nagy L.G."/>
            <person name="Floudas D."/>
            <person name="Copeland A."/>
            <person name="Barry K.W."/>
            <person name="Cichocki N."/>
            <person name="Veneault-Fourrey C."/>
            <person name="LaButti K."/>
            <person name="Lindquist E.A."/>
            <person name="Lipzen A."/>
            <person name="Lundell T."/>
            <person name="Morin E."/>
            <person name="Murat C."/>
            <person name="Riley R."/>
            <person name="Ohm R."/>
            <person name="Sun H."/>
            <person name="Tunlid A."/>
            <person name="Henrissat B."/>
            <person name="Grigoriev I.V."/>
            <person name="Hibbett D.S."/>
            <person name="Martin F."/>
        </authorList>
    </citation>
    <scope>NUCLEOTIDE SEQUENCE [LARGE SCALE GENOMIC DNA]</scope>
    <source>
        <strain evidence="3">F 1598</strain>
    </source>
</reference>
<evidence type="ECO:0000256" key="1">
    <source>
        <dbReference type="SAM" id="MobiDB-lite"/>
    </source>
</evidence>
<evidence type="ECO:0000313" key="3">
    <source>
        <dbReference type="Proteomes" id="UP000054166"/>
    </source>
</evidence>
<keyword evidence="3" id="KW-1185">Reference proteome</keyword>
<accession>A0A0C3G1D7</accession>
<dbReference type="InParanoid" id="A0A0C3G1D7"/>
<proteinExistence type="predicted"/>
<dbReference type="HOGENOM" id="CLU_2813264_0_0_1"/>
<dbReference type="Proteomes" id="UP000054166">
    <property type="component" value="Unassembled WGS sequence"/>
</dbReference>